<dbReference type="EMBL" id="RCHU02000011">
    <property type="protein sequence ID" value="KAL3577260.1"/>
    <property type="molecule type" value="Genomic_DNA"/>
</dbReference>
<accession>A0ACC4BFF0</accession>
<keyword evidence="2" id="KW-1185">Reference proteome</keyword>
<evidence type="ECO:0000313" key="1">
    <source>
        <dbReference type="EMBL" id="KAL3577260.1"/>
    </source>
</evidence>
<name>A0ACC4BFF0_POPAL</name>
<proteinExistence type="predicted"/>
<evidence type="ECO:0000313" key="2">
    <source>
        <dbReference type="Proteomes" id="UP000309997"/>
    </source>
</evidence>
<comment type="caution">
    <text evidence="1">The sequence shown here is derived from an EMBL/GenBank/DDBJ whole genome shotgun (WGS) entry which is preliminary data.</text>
</comment>
<organism evidence="1 2">
    <name type="scientific">Populus alba</name>
    <name type="common">White poplar</name>
    <dbReference type="NCBI Taxonomy" id="43335"/>
    <lineage>
        <taxon>Eukaryota</taxon>
        <taxon>Viridiplantae</taxon>
        <taxon>Streptophyta</taxon>
        <taxon>Embryophyta</taxon>
        <taxon>Tracheophyta</taxon>
        <taxon>Spermatophyta</taxon>
        <taxon>Magnoliopsida</taxon>
        <taxon>eudicotyledons</taxon>
        <taxon>Gunneridae</taxon>
        <taxon>Pentapetalae</taxon>
        <taxon>rosids</taxon>
        <taxon>fabids</taxon>
        <taxon>Malpighiales</taxon>
        <taxon>Salicaceae</taxon>
        <taxon>Saliceae</taxon>
        <taxon>Populus</taxon>
    </lineage>
</organism>
<protein>
    <submittedName>
        <fullName evidence="1">Uncharacterized protein</fullName>
    </submittedName>
</protein>
<reference evidence="1 2" key="1">
    <citation type="journal article" date="2024" name="Plant Biotechnol. J.">
        <title>Genome and CRISPR/Cas9 system of a widespread forest tree (Populus alba) in the world.</title>
        <authorList>
            <person name="Liu Y.J."/>
            <person name="Jiang P.F."/>
            <person name="Han X.M."/>
            <person name="Li X.Y."/>
            <person name="Wang H.M."/>
            <person name="Wang Y.J."/>
            <person name="Wang X.X."/>
            <person name="Zeng Q.Y."/>
        </authorList>
    </citation>
    <scope>NUCLEOTIDE SEQUENCE [LARGE SCALE GENOMIC DNA]</scope>
    <source>
        <strain evidence="2">cv. PAL-ZL1</strain>
    </source>
</reference>
<dbReference type="Proteomes" id="UP000309997">
    <property type="component" value="Unassembled WGS sequence"/>
</dbReference>
<sequence length="128" mass="14098">MHLLINVSLVCPMGGCVVVDWTLSFWRLEKDNPVEVFQLDEISSESLSWDPGAFFQQMHTHPSCASMGVENKNVKRKYIDAHGKLGVIFFSVATAISLSSNGPLMIGASDAIGGCANYVRMMMTRNNK</sequence>
<gene>
    <name evidence="1" type="ORF">D5086_022543</name>
</gene>